<dbReference type="Proteomes" id="UP000031327">
    <property type="component" value="Unassembled WGS sequence"/>
</dbReference>
<keyword evidence="3 5" id="KW-0133">Cell shape</keyword>
<accession>A0A0C1QS53</accession>
<organism evidence="7 8">
    <name type="scientific">Pseudoalteromonas luteoviolacea</name>
    <dbReference type="NCBI Taxonomy" id="43657"/>
    <lineage>
        <taxon>Bacteria</taxon>
        <taxon>Pseudomonadati</taxon>
        <taxon>Pseudomonadota</taxon>
        <taxon>Gammaproteobacteria</taxon>
        <taxon>Alteromonadales</taxon>
        <taxon>Pseudoalteromonadaceae</taxon>
        <taxon>Pseudoalteromonas</taxon>
    </lineage>
</organism>
<dbReference type="Pfam" id="PF04085">
    <property type="entry name" value="MreC"/>
    <property type="match status" value="1"/>
</dbReference>
<comment type="caution">
    <text evidence="7">The sequence shown here is derived from an EMBL/GenBank/DDBJ whole genome shotgun (WGS) entry which is preliminary data.</text>
</comment>
<name>A0A0C1QS53_9GAMM</name>
<evidence type="ECO:0000256" key="5">
    <source>
        <dbReference type="PIRNR" id="PIRNR038471"/>
    </source>
</evidence>
<protein>
    <recommendedName>
        <fullName evidence="2 5">Cell shape-determining protein MreC</fullName>
    </recommendedName>
    <alternativeName>
        <fullName evidence="4 5">Cell shape protein MreC</fullName>
    </alternativeName>
</protein>
<dbReference type="EMBL" id="JWIC01000004">
    <property type="protein sequence ID" value="KID57852.1"/>
    <property type="molecule type" value="Genomic_DNA"/>
</dbReference>
<dbReference type="InterPro" id="IPR007221">
    <property type="entry name" value="MreC"/>
</dbReference>
<dbReference type="Gene3D" id="2.40.10.350">
    <property type="entry name" value="Rod shape-determining protein MreC, domain 2"/>
    <property type="match status" value="1"/>
</dbReference>
<feature type="domain" description="Rod shape-determining protein MreC beta-barrel core" evidence="6">
    <location>
        <begin position="123"/>
        <end position="269"/>
    </location>
</feature>
<dbReference type="Gene3D" id="2.40.10.340">
    <property type="entry name" value="Rod shape-determining protein MreC, domain 1"/>
    <property type="match status" value="1"/>
</dbReference>
<dbReference type="GO" id="GO:0008360">
    <property type="term" value="P:regulation of cell shape"/>
    <property type="evidence" value="ECO:0007669"/>
    <property type="project" value="UniProtKB-KW"/>
</dbReference>
<dbReference type="GO" id="GO:0005886">
    <property type="term" value="C:plasma membrane"/>
    <property type="evidence" value="ECO:0007669"/>
    <property type="project" value="TreeGrafter"/>
</dbReference>
<dbReference type="RefSeq" id="WP_039608150.1">
    <property type="nucleotide sequence ID" value="NZ_JWIC01000004.1"/>
</dbReference>
<evidence type="ECO:0000256" key="4">
    <source>
        <dbReference type="ARBA" id="ARBA00032089"/>
    </source>
</evidence>
<sequence>MNLLFVRSISLQLRLTVAVVLSIVLIIGDRYTSGGTFVRTTLNTLVSPVLYAANVPYELFNVGAQTLHTRDRLLNENELLRAKQLLQSEQLQQYQFLLKENSELRALLGASSRQSQSRQIAQVLSVRSNRYNHQIVVNKGTIDGVSEGQAVIDELGLVGQLTHVGTTTSRVLLMTDTTHATPVRILRNDVSMVVEGIGKINLVQLAHVSHSLDIRIGDILVTSGLGSRFPEGYPVAVVTEIDRDEGLPFAKVYAEPIAQLDRIRLLVILGESNAEVNNES</sequence>
<evidence type="ECO:0000313" key="7">
    <source>
        <dbReference type="EMBL" id="KID57852.1"/>
    </source>
</evidence>
<evidence type="ECO:0000256" key="2">
    <source>
        <dbReference type="ARBA" id="ARBA00013855"/>
    </source>
</evidence>
<evidence type="ECO:0000256" key="1">
    <source>
        <dbReference type="ARBA" id="ARBA00009369"/>
    </source>
</evidence>
<dbReference type="PIRSF" id="PIRSF038471">
    <property type="entry name" value="MreC"/>
    <property type="match status" value="1"/>
</dbReference>
<dbReference type="InterPro" id="IPR055342">
    <property type="entry name" value="MreC_beta-barrel_core"/>
</dbReference>
<reference evidence="7 8" key="1">
    <citation type="submission" date="2014-12" db="EMBL/GenBank/DDBJ databases">
        <title>Draft Genome Sequence of Pseudoalteromonas luteoviolacea HI1.</title>
        <authorList>
            <person name="Asahina A.Y."/>
            <person name="Hadfield M.G."/>
        </authorList>
    </citation>
    <scope>NUCLEOTIDE SEQUENCE [LARGE SCALE GENOMIC DNA]</scope>
    <source>
        <strain evidence="7 8">HI1</strain>
    </source>
</reference>
<evidence type="ECO:0000313" key="8">
    <source>
        <dbReference type="Proteomes" id="UP000031327"/>
    </source>
</evidence>
<dbReference type="InterPro" id="IPR042175">
    <property type="entry name" value="Cell/Rod_MreC_2"/>
</dbReference>
<proteinExistence type="inferred from homology"/>
<dbReference type="AlphaFoldDB" id="A0A0C1QS53"/>
<evidence type="ECO:0000259" key="6">
    <source>
        <dbReference type="Pfam" id="PF04085"/>
    </source>
</evidence>
<gene>
    <name evidence="7" type="ORF">JF50_03630</name>
</gene>
<comment type="similarity">
    <text evidence="1 5">Belongs to the MreC family.</text>
</comment>
<dbReference type="OrthoDB" id="9808025at2"/>
<dbReference type="InterPro" id="IPR042177">
    <property type="entry name" value="Cell/Rod_1"/>
</dbReference>
<evidence type="ECO:0000256" key="3">
    <source>
        <dbReference type="ARBA" id="ARBA00022960"/>
    </source>
</evidence>
<dbReference type="PANTHER" id="PTHR34138">
    <property type="entry name" value="CELL SHAPE-DETERMINING PROTEIN MREC"/>
    <property type="match status" value="1"/>
</dbReference>
<comment type="function">
    <text evidence="5">Involved in formation and maintenance of cell shape.</text>
</comment>
<dbReference type="PANTHER" id="PTHR34138:SF1">
    <property type="entry name" value="CELL SHAPE-DETERMINING PROTEIN MREC"/>
    <property type="match status" value="1"/>
</dbReference>
<dbReference type="NCBIfam" id="TIGR00219">
    <property type="entry name" value="mreC"/>
    <property type="match status" value="1"/>
</dbReference>